<evidence type="ECO:0000313" key="1">
    <source>
        <dbReference type="EMBL" id="KAJ2805565.1"/>
    </source>
</evidence>
<keyword evidence="2" id="KW-1185">Reference proteome</keyword>
<sequence>MTQVTYTFLVGFLALAHNSVAEMAEVGYAPQTMIAVQQYMVNRPDVARGNGVHGHVHGDNRAVQEHSENSEVSEDRDLRDLIDSEKSSSEVKDNSAASPRTNSLVLTAILAAGSVWAAAF</sequence>
<accession>A0ACC1LCV4</accession>
<proteinExistence type="predicted"/>
<dbReference type="Proteomes" id="UP001140096">
    <property type="component" value="Unassembled WGS sequence"/>
</dbReference>
<dbReference type="EMBL" id="JANBUP010001463">
    <property type="protein sequence ID" value="KAJ2805565.1"/>
    <property type="molecule type" value="Genomic_DNA"/>
</dbReference>
<organism evidence="1 2">
    <name type="scientific">Coemansia furcata</name>
    <dbReference type="NCBI Taxonomy" id="417177"/>
    <lineage>
        <taxon>Eukaryota</taxon>
        <taxon>Fungi</taxon>
        <taxon>Fungi incertae sedis</taxon>
        <taxon>Zoopagomycota</taxon>
        <taxon>Kickxellomycotina</taxon>
        <taxon>Kickxellomycetes</taxon>
        <taxon>Kickxellales</taxon>
        <taxon>Kickxellaceae</taxon>
        <taxon>Coemansia</taxon>
    </lineage>
</organism>
<name>A0ACC1LCV4_9FUNG</name>
<evidence type="ECO:0000313" key="2">
    <source>
        <dbReference type="Proteomes" id="UP001140096"/>
    </source>
</evidence>
<gene>
    <name evidence="1" type="ORF">H4S07_003986</name>
</gene>
<comment type="caution">
    <text evidence="1">The sequence shown here is derived from an EMBL/GenBank/DDBJ whole genome shotgun (WGS) entry which is preliminary data.</text>
</comment>
<protein>
    <submittedName>
        <fullName evidence="1">Uncharacterized protein</fullName>
    </submittedName>
</protein>
<reference evidence="1" key="1">
    <citation type="submission" date="2022-07" db="EMBL/GenBank/DDBJ databases">
        <title>Phylogenomic reconstructions and comparative analyses of Kickxellomycotina fungi.</title>
        <authorList>
            <person name="Reynolds N.K."/>
            <person name="Stajich J.E."/>
            <person name="Barry K."/>
            <person name="Grigoriev I.V."/>
            <person name="Crous P."/>
            <person name="Smith M.E."/>
        </authorList>
    </citation>
    <scope>NUCLEOTIDE SEQUENCE</scope>
    <source>
        <strain evidence="1">CBS 102833</strain>
    </source>
</reference>